<dbReference type="Gene3D" id="1.10.3730.10">
    <property type="entry name" value="ProC C-terminal domain-like"/>
    <property type="match status" value="1"/>
</dbReference>
<evidence type="ECO:0000256" key="4">
    <source>
        <dbReference type="PIRSR" id="PIRSR000193-1"/>
    </source>
</evidence>
<dbReference type="Proteomes" id="UP000078561">
    <property type="component" value="Unassembled WGS sequence"/>
</dbReference>
<evidence type="ECO:0000259" key="6">
    <source>
        <dbReference type="Pfam" id="PF03807"/>
    </source>
</evidence>
<comment type="catalytic activity">
    <reaction evidence="5">
        <text>L-proline + NADP(+) = (S)-1-pyrroline-5-carboxylate + NADPH + 2 H(+)</text>
        <dbReference type="Rhea" id="RHEA:14109"/>
        <dbReference type="ChEBI" id="CHEBI:15378"/>
        <dbReference type="ChEBI" id="CHEBI:17388"/>
        <dbReference type="ChEBI" id="CHEBI:57783"/>
        <dbReference type="ChEBI" id="CHEBI:58349"/>
        <dbReference type="ChEBI" id="CHEBI:60039"/>
        <dbReference type="EC" id="1.5.1.2"/>
    </reaction>
</comment>
<dbReference type="FunCoup" id="A0A163JIN4">
    <property type="interactions" value="213"/>
</dbReference>
<keyword evidence="2 4" id="KW-0521">NADP</keyword>
<proteinExistence type="inferred from homology"/>
<gene>
    <name evidence="8" type="primary">ABSGL_05267.1 scaffold 6884</name>
</gene>
<dbReference type="Pfam" id="PF14748">
    <property type="entry name" value="P5CR_dimer"/>
    <property type="match status" value="1"/>
</dbReference>
<name>A0A163JIN4_ABSGL</name>
<dbReference type="InterPro" id="IPR036291">
    <property type="entry name" value="NAD(P)-bd_dom_sf"/>
</dbReference>
<dbReference type="Pfam" id="PF03807">
    <property type="entry name" value="F420_oxidored"/>
    <property type="match status" value="1"/>
</dbReference>
<evidence type="ECO:0000256" key="2">
    <source>
        <dbReference type="ARBA" id="ARBA00022857"/>
    </source>
</evidence>
<dbReference type="HAMAP" id="MF_01925">
    <property type="entry name" value="P5C_reductase"/>
    <property type="match status" value="1"/>
</dbReference>
<dbReference type="EC" id="1.5.1.2" evidence="5"/>
<keyword evidence="3 5" id="KW-0560">Oxidoreductase</keyword>
<feature type="binding site" evidence="4">
    <location>
        <begin position="97"/>
        <end position="100"/>
    </location>
    <ligand>
        <name>NADP(+)</name>
        <dbReference type="ChEBI" id="CHEBI:58349"/>
    </ligand>
</feature>
<dbReference type="GO" id="GO:0004735">
    <property type="term" value="F:pyrroline-5-carboxylate reductase activity"/>
    <property type="evidence" value="ECO:0007669"/>
    <property type="project" value="UniProtKB-EC"/>
</dbReference>
<organism evidence="8">
    <name type="scientific">Absidia glauca</name>
    <name type="common">Pin mould</name>
    <dbReference type="NCBI Taxonomy" id="4829"/>
    <lineage>
        <taxon>Eukaryota</taxon>
        <taxon>Fungi</taxon>
        <taxon>Fungi incertae sedis</taxon>
        <taxon>Mucoromycota</taxon>
        <taxon>Mucoromycotina</taxon>
        <taxon>Mucoromycetes</taxon>
        <taxon>Mucorales</taxon>
        <taxon>Cunninghamellaceae</taxon>
        <taxon>Absidia</taxon>
    </lineage>
</organism>
<feature type="binding site" evidence="4">
    <location>
        <begin position="35"/>
        <end position="40"/>
    </location>
    <ligand>
        <name>NADP(+)</name>
        <dbReference type="ChEBI" id="CHEBI:58349"/>
    </ligand>
</feature>
<dbReference type="NCBIfam" id="TIGR00112">
    <property type="entry name" value="proC"/>
    <property type="match status" value="1"/>
</dbReference>
<evidence type="ECO:0000256" key="1">
    <source>
        <dbReference type="ARBA" id="ARBA00005525"/>
    </source>
</evidence>
<feature type="binding site" evidence="4">
    <location>
        <position position="84"/>
    </location>
    <ligand>
        <name>NADPH</name>
        <dbReference type="ChEBI" id="CHEBI:57783"/>
    </ligand>
</feature>
<dbReference type="FunFam" id="1.10.3730.10:FF:000001">
    <property type="entry name" value="Pyrroline-5-carboxylate reductase"/>
    <property type="match status" value="1"/>
</dbReference>
<evidence type="ECO:0000256" key="5">
    <source>
        <dbReference type="RuleBase" id="RU003903"/>
    </source>
</evidence>
<dbReference type="SUPFAM" id="SSF48179">
    <property type="entry name" value="6-phosphogluconate dehydrogenase C-terminal domain-like"/>
    <property type="match status" value="1"/>
</dbReference>
<protein>
    <recommendedName>
        <fullName evidence="5">Pyrroline-5-carboxylate reductase</fullName>
        <ecNumber evidence="5">1.5.1.2</ecNumber>
    </recommendedName>
</protein>
<evidence type="ECO:0000313" key="9">
    <source>
        <dbReference type="Proteomes" id="UP000078561"/>
    </source>
</evidence>
<dbReference type="GO" id="GO:0055129">
    <property type="term" value="P:L-proline biosynthetic process"/>
    <property type="evidence" value="ECO:0007669"/>
    <property type="project" value="UniProtKB-UniPathway"/>
</dbReference>
<keyword evidence="9" id="KW-1185">Reference proteome</keyword>
<dbReference type="OMA" id="AKQTCLG"/>
<sequence>MNTATITTTAPKSVKIERLQAISSHLSTHPTVSFIGGGNMAEAILCGLQSSGHPGAKLKYSEPFAERLTYMQNKYPEMVGTADNFQVIDGADVVILAVKPQVLRQVLSSCSDVLLKNPSTLIISIAAGITTQDMHRWLHTDQPTNIVRCMPNTPSLLGEGAAGLFATDGVTQQQREVAENIMRAVAKEVLWVEDEAQIDSVTGISGSGPAYFFLIMEAMQNAGVAAGLSPEDAKVLTLQTCLGATRMAQTSEDDLATLRRKVTSPKGTTEAAINSMEANNIRKLMEDAVFAAANRGRELSKELGQEQ</sequence>
<comment type="pathway">
    <text evidence="5">Amino-acid biosynthesis; L-proline biosynthesis; L-proline from L-glutamate 5-semialdehyde: step 1/1.</text>
</comment>
<dbReference type="InterPro" id="IPR000304">
    <property type="entry name" value="Pyrroline-COOH_reductase"/>
</dbReference>
<dbReference type="InterPro" id="IPR028939">
    <property type="entry name" value="P5C_Rdtase_cat_N"/>
</dbReference>
<accession>A0A163JIN4</accession>
<dbReference type="SUPFAM" id="SSF51735">
    <property type="entry name" value="NAD(P)-binding Rossmann-fold domains"/>
    <property type="match status" value="1"/>
</dbReference>
<dbReference type="EMBL" id="LT552933">
    <property type="protein sequence ID" value="SAL99622.1"/>
    <property type="molecule type" value="Genomic_DNA"/>
</dbReference>
<feature type="domain" description="Pyrroline-5-carboxylate reductase catalytic N-terminal" evidence="6">
    <location>
        <begin position="32"/>
        <end position="128"/>
    </location>
</feature>
<dbReference type="AlphaFoldDB" id="A0A163JIN4"/>
<dbReference type="InterPro" id="IPR008927">
    <property type="entry name" value="6-PGluconate_DH-like_C_sf"/>
</dbReference>
<dbReference type="OrthoDB" id="10263291at2759"/>
<reference evidence="8" key="1">
    <citation type="submission" date="2016-04" db="EMBL/GenBank/DDBJ databases">
        <authorList>
            <person name="Evans L.H."/>
            <person name="Alamgir A."/>
            <person name="Owens N."/>
            <person name="Weber N.D."/>
            <person name="Virtaneva K."/>
            <person name="Barbian K."/>
            <person name="Babar A."/>
            <person name="Rosenke K."/>
        </authorList>
    </citation>
    <scope>NUCLEOTIDE SEQUENCE [LARGE SCALE GENOMIC DNA]</scope>
    <source>
        <strain evidence="8">CBS 101.48</strain>
    </source>
</reference>
<dbReference type="Gene3D" id="3.40.50.720">
    <property type="entry name" value="NAD(P)-binding Rossmann-like Domain"/>
    <property type="match status" value="1"/>
</dbReference>
<dbReference type="UniPathway" id="UPA00098">
    <property type="reaction ID" value="UER00361"/>
</dbReference>
<dbReference type="PANTHER" id="PTHR11645">
    <property type="entry name" value="PYRROLINE-5-CARBOXYLATE REDUCTASE"/>
    <property type="match status" value="1"/>
</dbReference>
<dbReference type="InterPro" id="IPR029036">
    <property type="entry name" value="P5CR_dimer"/>
</dbReference>
<dbReference type="InParanoid" id="A0A163JIN4"/>
<dbReference type="STRING" id="4829.A0A163JIN4"/>
<dbReference type="PANTHER" id="PTHR11645:SF0">
    <property type="entry name" value="PYRROLINE-5-CARBOXYLATE REDUCTASE 3"/>
    <property type="match status" value="1"/>
</dbReference>
<dbReference type="InterPro" id="IPR053790">
    <property type="entry name" value="P5CR-like_CS"/>
</dbReference>
<keyword evidence="5" id="KW-0641">Proline biosynthesis</keyword>
<dbReference type="PROSITE" id="PS00521">
    <property type="entry name" value="P5CR"/>
    <property type="match status" value="1"/>
</dbReference>
<keyword evidence="5" id="KW-0028">Amino-acid biosynthesis</keyword>
<comment type="similarity">
    <text evidence="1 5">Belongs to the pyrroline-5-carboxylate reductase family.</text>
</comment>
<evidence type="ECO:0000259" key="7">
    <source>
        <dbReference type="Pfam" id="PF14748"/>
    </source>
</evidence>
<evidence type="ECO:0000256" key="3">
    <source>
        <dbReference type="ARBA" id="ARBA00023002"/>
    </source>
</evidence>
<feature type="domain" description="Pyrroline-5-carboxylate reductase dimerisation" evidence="7">
    <location>
        <begin position="195"/>
        <end position="299"/>
    </location>
</feature>
<dbReference type="PIRSF" id="PIRSF000193">
    <property type="entry name" value="Pyrrol-5-carb_rd"/>
    <property type="match status" value="1"/>
</dbReference>
<evidence type="ECO:0000313" key="8">
    <source>
        <dbReference type="EMBL" id="SAL99622.1"/>
    </source>
</evidence>